<dbReference type="EMBL" id="SHKV01000001">
    <property type="protein sequence ID" value="RZU32702.1"/>
    <property type="molecule type" value="Genomic_DNA"/>
</dbReference>
<sequence length="156" mass="16405">MTGQTVAAFDAVGFVAGMKALLACDCRVCVRHGETHAQVPRMMLGSTVYIDVEMAPLIDALRSAGVTTVGSCIDLADAVTKLWPEHLPTLLAFDGPGVHYGRIVAERLTFVRMLKGPNAEPFLGAVEEAGGSVARGRFLVQAAFPRDVLPGLAAVA</sequence>
<reference evidence="1 2" key="1">
    <citation type="submission" date="2019-02" db="EMBL/GenBank/DDBJ databases">
        <title>Sequencing the genomes of 1000 actinobacteria strains.</title>
        <authorList>
            <person name="Klenk H.-P."/>
        </authorList>
    </citation>
    <scope>NUCLEOTIDE SEQUENCE [LARGE SCALE GENOMIC DNA]</scope>
    <source>
        <strain evidence="1 2">DSM 44509</strain>
    </source>
</reference>
<dbReference type="AlphaFoldDB" id="A0A4Q7Y6U2"/>
<name>A0A4Q7Y6U2_9ACTN</name>
<dbReference type="Proteomes" id="UP000292507">
    <property type="component" value="Unassembled WGS sequence"/>
</dbReference>
<evidence type="ECO:0000313" key="2">
    <source>
        <dbReference type="Proteomes" id="UP000292507"/>
    </source>
</evidence>
<proteinExistence type="predicted"/>
<evidence type="ECO:0000313" key="1">
    <source>
        <dbReference type="EMBL" id="RZU32702.1"/>
    </source>
</evidence>
<organism evidence="1 2">
    <name type="scientific">Blastococcus saxobsidens</name>
    <dbReference type="NCBI Taxonomy" id="138336"/>
    <lineage>
        <taxon>Bacteria</taxon>
        <taxon>Bacillati</taxon>
        <taxon>Actinomycetota</taxon>
        <taxon>Actinomycetes</taxon>
        <taxon>Geodermatophilales</taxon>
        <taxon>Geodermatophilaceae</taxon>
        <taxon>Blastococcus</taxon>
    </lineage>
</organism>
<accession>A0A4Q7Y6U2</accession>
<gene>
    <name evidence="1" type="ORF">BKA19_2403</name>
</gene>
<comment type="caution">
    <text evidence="1">The sequence shown here is derived from an EMBL/GenBank/DDBJ whole genome shotgun (WGS) entry which is preliminary data.</text>
</comment>
<keyword evidence="2" id="KW-1185">Reference proteome</keyword>
<protein>
    <submittedName>
        <fullName evidence="1">Uncharacterized protein</fullName>
    </submittedName>
</protein>
<dbReference type="OrthoDB" id="9975583at2"/>
<dbReference type="RefSeq" id="WP_130504238.1">
    <property type="nucleotide sequence ID" value="NZ_POQT01000029.1"/>
</dbReference>